<organism evidence="1 2">
    <name type="scientific">Trypanosoma equiperdum</name>
    <dbReference type="NCBI Taxonomy" id="5694"/>
    <lineage>
        <taxon>Eukaryota</taxon>
        <taxon>Discoba</taxon>
        <taxon>Euglenozoa</taxon>
        <taxon>Kinetoplastea</taxon>
        <taxon>Metakinetoplastina</taxon>
        <taxon>Trypanosomatida</taxon>
        <taxon>Trypanosomatidae</taxon>
        <taxon>Trypanosoma</taxon>
    </lineage>
</organism>
<dbReference type="GeneID" id="92377912"/>
<accession>A0A1G4IIW9</accession>
<sequence>MHPLARHVHIRPERLFLKGTGADIAHPSCKAWCSGRPLSTVLAWPHRLSCRCFVRKVSHTDAEKWQRGTTRVY</sequence>
<proteinExistence type="predicted"/>
<protein>
    <submittedName>
        <fullName evidence="1">Uncharacterized protein</fullName>
    </submittedName>
</protein>
<evidence type="ECO:0000313" key="1">
    <source>
        <dbReference type="EMBL" id="SCU72396.1"/>
    </source>
</evidence>
<dbReference type="Proteomes" id="UP000195570">
    <property type="component" value="Unassembled WGS sequence"/>
</dbReference>
<dbReference type="EMBL" id="CZPT02001853">
    <property type="protein sequence ID" value="SCU72396.1"/>
    <property type="molecule type" value="Genomic_DNA"/>
</dbReference>
<dbReference type="RefSeq" id="XP_067082898.1">
    <property type="nucleotide sequence ID" value="XM_067226797.1"/>
</dbReference>
<keyword evidence="2" id="KW-1185">Reference proteome</keyword>
<comment type="caution">
    <text evidence="1">The sequence shown here is derived from an EMBL/GenBank/DDBJ whole genome shotgun (WGS) entry which is preliminary data.</text>
</comment>
<reference evidence="1" key="1">
    <citation type="submission" date="2016-09" db="EMBL/GenBank/DDBJ databases">
        <authorList>
            <person name="Hebert L."/>
            <person name="Moumen B."/>
        </authorList>
    </citation>
    <scope>NUCLEOTIDE SEQUENCE [LARGE SCALE GENOMIC DNA]</scope>
    <source>
        <strain evidence="1">OVI</strain>
    </source>
</reference>
<dbReference type="AlphaFoldDB" id="A0A1G4IIW9"/>
<dbReference type="VEuPathDB" id="TriTrypDB:TEOVI_000397200"/>
<evidence type="ECO:0000313" key="2">
    <source>
        <dbReference type="Proteomes" id="UP000195570"/>
    </source>
</evidence>
<gene>
    <name evidence="1" type="ORF">TEOVI_000397200</name>
</gene>
<name>A0A1G4IIW9_TRYEQ</name>